<protein>
    <submittedName>
        <fullName evidence="2">DUF3021 domain-containing protein</fullName>
    </submittedName>
</protein>
<proteinExistence type="predicted"/>
<gene>
    <name evidence="2" type="ORF">LZ480_18770</name>
</gene>
<dbReference type="InterPro" id="IPR021560">
    <property type="entry name" value="DUF3021"/>
</dbReference>
<reference evidence="2 3" key="1">
    <citation type="submission" date="2022-03" db="EMBL/GenBank/DDBJ databases">
        <authorList>
            <person name="Jo J.-H."/>
            <person name="Im W.-T."/>
        </authorList>
    </citation>
    <scope>NUCLEOTIDE SEQUENCE [LARGE SCALE GENOMIC DNA]</scope>
    <source>
        <strain evidence="2 3">MA9</strain>
    </source>
</reference>
<dbReference type="RefSeq" id="WP_241371077.1">
    <property type="nucleotide sequence ID" value="NZ_JAKZFC010000012.1"/>
</dbReference>
<keyword evidence="3" id="KW-1185">Reference proteome</keyword>
<dbReference type="Proteomes" id="UP001316087">
    <property type="component" value="Unassembled WGS sequence"/>
</dbReference>
<keyword evidence="1" id="KW-0812">Transmembrane</keyword>
<keyword evidence="1" id="KW-0472">Membrane</keyword>
<dbReference type="PROSITE" id="PS51257">
    <property type="entry name" value="PROKAR_LIPOPROTEIN"/>
    <property type="match status" value="1"/>
</dbReference>
<name>A0ABS9UHU9_9BACL</name>
<feature type="transmembrane region" description="Helical" evidence="1">
    <location>
        <begin position="42"/>
        <end position="59"/>
    </location>
</feature>
<dbReference type="Pfam" id="PF11457">
    <property type="entry name" value="DUF3021"/>
    <property type="match status" value="1"/>
</dbReference>
<feature type="transmembrane region" description="Helical" evidence="1">
    <location>
        <begin position="7"/>
        <end position="27"/>
    </location>
</feature>
<evidence type="ECO:0000313" key="2">
    <source>
        <dbReference type="EMBL" id="MCH7323917.1"/>
    </source>
</evidence>
<organism evidence="2 3">
    <name type="scientific">Solibacillus palustris</name>
    <dbReference type="NCBI Taxonomy" id="2908203"/>
    <lineage>
        <taxon>Bacteria</taxon>
        <taxon>Bacillati</taxon>
        <taxon>Bacillota</taxon>
        <taxon>Bacilli</taxon>
        <taxon>Bacillales</taxon>
        <taxon>Caryophanaceae</taxon>
        <taxon>Solibacillus</taxon>
    </lineage>
</organism>
<feature type="transmembrane region" description="Helical" evidence="1">
    <location>
        <begin position="99"/>
        <end position="117"/>
    </location>
</feature>
<feature type="transmembrane region" description="Helical" evidence="1">
    <location>
        <begin position="66"/>
        <end position="87"/>
    </location>
</feature>
<sequence>MRFLRTLIISILISLSCSYIIMSSVVFTSNEVMNGQELLKEVIIAIGLGIAISIISQIFEVERIPFLGQLLLHILGILVCVFTAGYLGDWYDVSNVSTIIIVLVSTFVIYCGTWWIMKNIMKKDVDELNKTIKKRRGELK</sequence>
<keyword evidence="1" id="KW-1133">Transmembrane helix</keyword>
<evidence type="ECO:0000313" key="3">
    <source>
        <dbReference type="Proteomes" id="UP001316087"/>
    </source>
</evidence>
<comment type="caution">
    <text evidence="2">The sequence shown here is derived from an EMBL/GenBank/DDBJ whole genome shotgun (WGS) entry which is preliminary data.</text>
</comment>
<accession>A0ABS9UHU9</accession>
<dbReference type="EMBL" id="JAKZFC010000012">
    <property type="protein sequence ID" value="MCH7323917.1"/>
    <property type="molecule type" value="Genomic_DNA"/>
</dbReference>
<evidence type="ECO:0000256" key="1">
    <source>
        <dbReference type="SAM" id="Phobius"/>
    </source>
</evidence>